<gene>
    <name evidence="2" type="ORF">E1963_00220</name>
</gene>
<feature type="transmembrane region" description="Helical" evidence="1">
    <location>
        <begin position="145"/>
        <end position="164"/>
    </location>
</feature>
<dbReference type="Pfam" id="PF09819">
    <property type="entry name" value="ABC_cobalt"/>
    <property type="match status" value="1"/>
</dbReference>
<dbReference type="Proteomes" id="UP000295710">
    <property type="component" value="Unassembled WGS sequence"/>
</dbReference>
<sequence length="186" mass="19824">MNLKWKTKEVVIVAMVAAVVGVVYTIMDYLYMPLSSLLGPVFMELTFGIYLLSASLPMYIVRKPGFALFGALVTAFVNLLMGSAYGIQLILAGTLQAVGMEIGYAVYKRYEGNMVNMTVGAVLGALCVLGRDCVVFGYLTLGAATFTGIVIVRLISAVVIGMLLTKGITAGLKKTGVLRGFKCAQV</sequence>
<accession>A0A4V2WSV7</accession>
<evidence type="ECO:0000313" key="3">
    <source>
        <dbReference type="Proteomes" id="UP000295710"/>
    </source>
</evidence>
<name>A0A4V2WSV7_9FIRM</name>
<proteinExistence type="predicted"/>
<dbReference type="AlphaFoldDB" id="A0A4V2WSV7"/>
<protein>
    <submittedName>
        <fullName evidence="2">Uncharacterized protein</fullName>
    </submittedName>
</protein>
<feature type="transmembrane region" description="Helical" evidence="1">
    <location>
        <begin position="12"/>
        <end position="31"/>
    </location>
</feature>
<organism evidence="2 3">
    <name type="scientific">Extibacter muris</name>
    <dbReference type="NCBI Taxonomy" id="1796622"/>
    <lineage>
        <taxon>Bacteria</taxon>
        <taxon>Bacillati</taxon>
        <taxon>Bacillota</taxon>
        <taxon>Clostridia</taxon>
        <taxon>Lachnospirales</taxon>
        <taxon>Lachnospiraceae</taxon>
        <taxon>Extibacter</taxon>
    </lineage>
</organism>
<keyword evidence="3" id="KW-1185">Reference proteome</keyword>
<reference evidence="2 3" key="1">
    <citation type="journal article" date="2016" name="Nat. Microbiol.">
        <title>The Mouse Intestinal Bacterial Collection (miBC) provides host-specific insight into cultured diversity and functional potential of the gut microbiota.</title>
        <authorList>
            <person name="Lagkouvardos I."/>
            <person name="Pukall R."/>
            <person name="Abt B."/>
            <person name="Foesel B.U."/>
            <person name="Meier-Kolthoff J.P."/>
            <person name="Kumar N."/>
            <person name="Bresciani A."/>
            <person name="Martinez I."/>
            <person name="Just S."/>
            <person name="Ziegler C."/>
            <person name="Brugiroux S."/>
            <person name="Garzetti D."/>
            <person name="Wenning M."/>
            <person name="Bui T.P."/>
            <person name="Wang J."/>
            <person name="Hugenholtz F."/>
            <person name="Plugge C.M."/>
            <person name="Peterson D.A."/>
            <person name="Hornef M.W."/>
            <person name="Baines J.F."/>
            <person name="Smidt H."/>
            <person name="Walter J."/>
            <person name="Kristiansen K."/>
            <person name="Nielsen H.B."/>
            <person name="Haller D."/>
            <person name="Overmann J."/>
            <person name="Stecher B."/>
            <person name="Clavel T."/>
        </authorList>
    </citation>
    <scope>NUCLEOTIDE SEQUENCE [LARGE SCALE GENOMIC DNA]</scope>
    <source>
        <strain evidence="2 3">DSM 28560</strain>
    </source>
</reference>
<comment type="caution">
    <text evidence="2">The sequence shown here is derived from an EMBL/GenBank/DDBJ whole genome shotgun (WGS) entry which is preliminary data.</text>
</comment>
<keyword evidence="1" id="KW-1133">Transmembrane helix</keyword>
<dbReference type="InterPro" id="IPR017195">
    <property type="entry name" value="ABC_thiamin-permease_prd"/>
</dbReference>
<keyword evidence="1" id="KW-0812">Transmembrane</keyword>
<dbReference type="RefSeq" id="WP_132273772.1">
    <property type="nucleotide sequence ID" value="NZ_JAOBST010000012.1"/>
</dbReference>
<evidence type="ECO:0000313" key="2">
    <source>
        <dbReference type="EMBL" id="TDA23220.1"/>
    </source>
</evidence>
<feature type="transmembrane region" description="Helical" evidence="1">
    <location>
        <begin position="65"/>
        <end position="81"/>
    </location>
</feature>
<dbReference type="EMBL" id="SMMX01000001">
    <property type="protein sequence ID" value="TDA23220.1"/>
    <property type="molecule type" value="Genomic_DNA"/>
</dbReference>
<feature type="transmembrane region" description="Helical" evidence="1">
    <location>
        <begin position="37"/>
        <end position="53"/>
    </location>
</feature>
<evidence type="ECO:0000256" key="1">
    <source>
        <dbReference type="SAM" id="Phobius"/>
    </source>
</evidence>
<keyword evidence="1" id="KW-0472">Membrane</keyword>